<comment type="subcellular location">
    <subcellularLocation>
        <location evidence="1">Cell membrane</location>
        <topology evidence="1">Multi-pass membrane protein</topology>
    </subcellularLocation>
</comment>
<feature type="transmembrane region" description="Helical" evidence="7">
    <location>
        <begin position="157"/>
        <end position="177"/>
    </location>
</feature>
<gene>
    <name evidence="9" type="ORF">SAMN04488053_102183</name>
</gene>
<organism evidence="9 10">
    <name type="scientific">Alkalicoccus daliensis</name>
    <dbReference type="NCBI Taxonomy" id="745820"/>
    <lineage>
        <taxon>Bacteria</taxon>
        <taxon>Bacillati</taxon>
        <taxon>Bacillota</taxon>
        <taxon>Bacilli</taxon>
        <taxon>Bacillales</taxon>
        <taxon>Bacillaceae</taxon>
        <taxon>Alkalicoccus</taxon>
    </lineage>
</organism>
<evidence type="ECO:0000256" key="5">
    <source>
        <dbReference type="ARBA" id="ARBA00022989"/>
    </source>
</evidence>
<dbReference type="EMBL" id="FNIL01000002">
    <property type="protein sequence ID" value="SDN59888.1"/>
    <property type="molecule type" value="Genomic_DNA"/>
</dbReference>
<dbReference type="InterPro" id="IPR000326">
    <property type="entry name" value="PAP2/HPO"/>
</dbReference>
<evidence type="ECO:0000256" key="6">
    <source>
        <dbReference type="ARBA" id="ARBA00023136"/>
    </source>
</evidence>
<proteinExistence type="predicted"/>
<name>A0A1H0CPW3_9BACI</name>
<dbReference type="PANTHER" id="PTHR14969">
    <property type="entry name" value="SPHINGOSINE-1-PHOSPHATE PHOSPHOHYDROLASE"/>
    <property type="match status" value="1"/>
</dbReference>
<keyword evidence="6 7" id="KW-0472">Membrane</keyword>
<dbReference type="Gene3D" id="1.20.144.10">
    <property type="entry name" value="Phosphatidic acid phosphatase type 2/haloperoxidase"/>
    <property type="match status" value="1"/>
</dbReference>
<evidence type="ECO:0000259" key="8">
    <source>
        <dbReference type="SMART" id="SM00014"/>
    </source>
</evidence>
<sequence>MERFVDWVVKYDLQIFHTCHQQFRCRLFDHALPKITHLGGAVFTISMLGFLFLYPNSLEARWILSALFSLVFSHLIVHVIKKRFSRPRPYERLQNVTLSSKALKDFSFPSGHSTAAFSLAVMFSIYLPLLAFLLLPAAATVAFSRMYLGLHYPTDCLIGAVIGSASSCIIAVLAAGFF</sequence>
<dbReference type="OrthoDB" id="9789113at2"/>
<evidence type="ECO:0000256" key="2">
    <source>
        <dbReference type="ARBA" id="ARBA00022475"/>
    </source>
</evidence>
<reference evidence="10" key="1">
    <citation type="submission" date="2016-10" db="EMBL/GenBank/DDBJ databases">
        <authorList>
            <person name="Varghese N."/>
            <person name="Submissions S."/>
        </authorList>
    </citation>
    <scope>NUCLEOTIDE SEQUENCE [LARGE SCALE GENOMIC DNA]</scope>
    <source>
        <strain evidence="10">CGMCC 1.10369</strain>
    </source>
</reference>
<dbReference type="Proteomes" id="UP000198778">
    <property type="component" value="Unassembled WGS sequence"/>
</dbReference>
<keyword evidence="10" id="KW-1185">Reference proteome</keyword>
<dbReference type="GO" id="GO:0005886">
    <property type="term" value="C:plasma membrane"/>
    <property type="evidence" value="ECO:0007669"/>
    <property type="project" value="UniProtKB-SubCell"/>
</dbReference>
<evidence type="ECO:0000256" key="4">
    <source>
        <dbReference type="ARBA" id="ARBA00022801"/>
    </source>
</evidence>
<dbReference type="PANTHER" id="PTHR14969:SF62">
    <property type="entry name" value="DECAPRENYLPHOSPHORYL-5-PHOSPHORIBOSE PHOSPHATASE RV3807C-RELATED"/>
    <property type="match status" value="1"/>
</dbReference>
<feature type="domain" description="Phosphatidic acid phosphatase type 2/haloperoxidase" evidence="8">
    <location>
        <begin position="63"/>
        <end position="171"/>
    </location>
</feature>
<accession>A0A1H0CPW3</accession>
<feature type="transmembrane region" description="Helical" evidence="7">
    <location>
        <begin position="114"/>
        <end position="137"/>
    </location>
</feature>
<keyword evidence="4" id="KW-0378">Hydrolase</keyword>
<keyword evidence="3 7" id="KW-0812">Transmembrane</keyword>
<evidence type="ECO:0000256" key="1">
    <source>
        <dbReference type="ARBA" id="ARBA00004651"/>
    </source>
</evidence>
<dbReference type="SMART" id="SM00014">
    <property type="entry name" value="acidPPc"/>
    <property type="match status" value="1"/>
</dbReference>
<keyword evidence="2" id="KW-1003">Cell membrane</keyword>
<keyword evidence="5 7" id="KW-1133">Transmembrane helix</keyword>
<dbReference type="CDD" id="cd01610">
    <property type="entry name" value="PAP2_like"/>
    <property type="match status" value="1"/>
</dbReference>
<evidence type="ECO:0000313" key="9">
    <source>
        <dbReference type="EMBL" id="SDN59888.1"/>
    </source>
</evidence>
<dbReference type="AlphaFoldDB" id="A0A1H0CPW3"/>
<dbReference type="GO" id="GO:0016787">
    <property type="term" value="F:hydrolase activity"/>
    <property type="evidence" value="ECO:0007669"/>
    <property type="project" value="UniProtKB-KW"/>
</dbReference>
<dbReference type="SUPFAM" id="SSF48317">
    <property type="entry name" value="Acid phosphatase/Vanadium-dependent haloperoxidase"/>
    <property type="match status" value="1"/>
</dbReference>
<feature type="transmembrane region" description="Helical" evidence="7">
    <location>
        <begin position="60"/>
        <end position="80"/>
    </location>
</feature>
<dbReference type="STRING" id="745820.SAMN04488053_102183"/>
<feature type="transmembrane region" description="Helical" evidence="7">
    <location>
        <begin position="35"/>
        <end position="54"/>
    </location>
</feature>
<evidence type="ECO:0000313" key="10">
    <source>
        <dbReference type="Proteomes" id="UP000198778"/>
    </source>
</evidence>
<dbReference type="RefSeq" id="WP_090841426.1">
    <property type="nucleotide sequence ID" value="NZ_FNIL01000002.1"/>
</dbReference>
<dbReference type="InterPro" id="IPR036938">
    <property type="entry name" value="PAP2/HPO_sf"/>
</dbReference>
<evidence type="ECO:0000256" key="3">
    <source>
        <dbReference type="ARBA" id="ARBA00022692"/>
    </source>
</evidence>
<protein>
    <submittedName>
        <fullName evidence="9">Undecaprenyl-diphosphatase</fullName>
    </submittedName>
</protein>
<dbReference type="Pfam" id="PF01569">
    <property type="entry name" value="PAP2"/>
    <property type="match status" value="1"/>
</dbReference>
<evidence type="ECO:0000256" key="7">
    <source>
        <dbReference type="SAM" id="Phobius"/>
    </source>
</evidence>